<dbReference type="Proteomes" id="UP000030651">
    <property type="component" value="Unassembled WGS sequence"/>
</dbReference>
<gene>
    <name evidence="2" type="ORF">PFICI_11919</name>
</gene>
<feature type="compositionally biased region" description="Low complexity" evidence="1">
    <location>
        <begin position="46"/>
        <end position="55"/>
    </location>
</feature>
<proteinExistence type="predicted"/>
<name>W3WTN4_PESFW</name>
<keyword evidence="3" id="KW-1185">Reference proteome</keyword>
<organism evidence="2 3">
    <name type="scientific">Pestalotiopsis fici (strain W106-1 / CGMCC3.15140)</name>
    <dbReference type="NCBI Taxonomy" id="1229662"/>
    <lineage>
        <taxon>Eukaryota</taxon>
        <taxon>Fungi</taxon>
        <taxon>Dikarya</taxon>
        <taxon>Ascomycota</taxon>
        <taxon>Pezizomycotina</taxon>
        <taxon>Sordariomycetes</taxon>
        <taxon>Xylariomycetidae</taxon>
        <taxon>Amphisphaeriales</taxon>
        <taxon>Sporocadaceae</taxon>
        <taxon>Pestalotiopsis</taxon>
    </lineage>
</organism>
<evidence type="ECO:0000256" key="1">
    <source>
        <dbReference type="SAM" id="MobiDB-lite"/>
    </source>
</evidence>
<dbReference type="PANTHER" id="PTHR37540:SF5">
    <property type="entry name" value="TRANSCRIPTION FACTOR DOMAIN-CONTAINING PROTEIN"/>
    <property type="match status" value="1"/>
</dbReference>
<dbReference type="eggNOG" id="ENOG502SSBS">
    <property type="taxonomic scope" value="Eukaryota"/>
</dbReference>
<dbReference type="InParanoid" id="W3WTN4"/>
<reference evidence="3" key="1">
    <citation type="journal article" date="2015" name="BMC Genomics">
        <title>Genomic and transcriptomic analysis of the endophytic fungus Pestalotiopsis fici reveals its lifestyle and high potential for synthesis of natural products.</title>
        <authorList>
            <person name="Wang X."/>
            <person name="Zhang X."/>
            <person name="Liu L."/>
            <person name="Xiang M."/>
            <person name="Wang W."/>
            <person name="Sun X."/>
            <person name="Che Y."/>
            <person name="Guo L."/>
            <person name="Liu G."/>
            <person name="Guo L."/>
            <person name="Wang C."/>
            <person name="Yin W.B."/>
            <person name="Stadler M."/>
            <person name="Zhang X."/>
            <person name="Liu X."/>
        </authorList>
    </citation>
    <scope>NUCLEOTIDE SEQUENCE [LARGE SCALE GENOMIC DNA]</scope>
    <source>
        <strain evidence="3">W106-1 / CGMCC3.15140</strain>
    </source>
</reference>
<sequence length="468" mass="53073">MRPPLEPTGQLPFVITHATSRTIESSQRKLIRSHVMRGKNRKKSRPSQPASSSSSWTDQNGEPGRYHGSGYLPMKVGGEFSLMRFAAEMTPQTLDTIRKLRYEMFPIEFTQASEGNEASWFEPVWKDEACLHLTLFTTNTLLAGLADSAEPGHHEHHYYYHRTAMMHFDAALGILRQRLGSADRDMDDATSDSTILLVVGLAMASTAVGDAQTAAQHVAGLKRLVDLRGGCGAFRGKRLLQSKMYRVDIEVALSTGRDPLLKSYTSWDPYIFPSQESASLVDHLNSNIKSYIDTLDPRLRNIWNDLFQFVRAANIAEQCNRSIDTDLYLDSMISIHYRLINLGYENSAHEAFRLGLLVFASTLFLQWRNMKTRYEHLAQRFKRALMFQEDVPIGIKLWLHIIGQVFIFNDHEAQDSRSALTDLLAQCQVNSWAKARNLMKDMLWVNFLHDGAAEQVLRDALPAQIHTG</sequence>
<dbReference type="OrthoDB" id="4158087at2759"/>
<dbReference type="RefSeq" id="XP_007838691.1">
    <property type="nucleotide sequence ID" value="XM_007840500.1"/>
</dbReference>
<protein>
    <recommendedName>
        <fullName evidence="4">Transcription factor domain-containing protein</fullName>
    </recommendedName>
</protein>
<feature type="region of interest" description="Disordered" evidence="1">
    <location>
        <begin position="24"/>
        <end position="69"/>
    </location>
</feature>
<dbReference type="PANTHER" id="PTHR37540">
    <property type="entry name" value="TRANSCRIPTION FACTOR (ACR-2), PUTATIVE-RELATED-RELATED"/>
    <property type="match status" value="1"/>
</dbReference>
<dbReference type="AlphaFoldDB" id="W3WTN4"/>
<dbReference type="GeneID" id="19276932"/>
<feature type="compositionally biased region" description="Basic residues" evidence="1">
    <location>
        <begin position="29"/>
        <end position="45"/>
    </location>
</feature>
<dbReference type="OMA" id="NIDIHAR"/>
<evidence type="ECO:0000313" key="2">
    <source>
        <dbReference type="EMBL" id="ETS76532.1"/>
    </source>
</evidence>
<accession>W3WTN4</accession>
<dbReference type="HOGENOM" id="CLU_023254_0_2_1"/>
<dbReference type="KEGG" id="pfy:PFICI_11919"/>
<evidence type="ECO:0008006" key="4">
    <source>
        <dbReference type="Google" id="ProtNLM"/>
    </source>
</evidence>
<evidence type="ECO:0000313" key="3">
    <source>
        <dbReference type="Proteomes" id="UP000030651"/>
    </source>
</evidence>
<dbReference type="EMBL" id="KI912117">
    <property type="protein sequence ID" value="ETS76532.1"/>
    <property type="molecule type" value="Genomic_DNA"/>
</dbReference>